<dbReference type="KEGG" id="drm:Dred_0150"/>
<keyword evidence="1" id="KW-0533">Nickel</keyword>
<evidence type="ECO:0000256" key="3">
    <source>
        <dbReference type="SAM" id="MobiDB-lite"/>
    </source>
</evidence>
<name>A4J0U6_DESRM</name>
<evidence type="ECO:0008006" key="6">
    <source>
        <dbReference type="Google" id="ProtNLM"/>
    </source>
</evidence>
<dbReference type="NCBIfam" id="TIGR00299">
    <property type="entry name" value="nickel pincer cofactor biosynthesis protein LarC"/>
    <property type="match status" value="1"/>
</dbReference>
<dbReference type="PANTHER" id="PTHR36566:SF1">
    <property type="entry name" value="PYRIDINIUM-3,5-BISTHIOCARBOXYLIC ACID MONONUCLEOTIDE NICKEL INSERTION PROTEIN"/>
    <property type="match status" value="1"/>
</dbReference>
<evidence type="ECO:0000256" key="1">
    <source>
        <dbReference type="ARBA" id="ARBA00022596"/>
    </source>
</evidence>
<dbReference type="HOGENOM" id="CLU_028523_1_0_9"/>
<proteinExistence type="predicted"/>
<dbReference type="EMBL" id="CP000612">
    <property type="protein sequence ID" value="ABO48699.1"/>
    <property type="molecule type" value="Genomic_DNA"/>
</dbReference>
<dbReference type="GO" id="GO:0016829">
    <property type="term" value="F:lyase activity"/>
    <property type="evidence" value="ECO:0007669"/>
    <property type="project" value="UniProtKB-KW"/>
</dbReference>
<accession>A4J0U6</accession>
<dbReference type="InterPro" id="IPR002822">
    <property type="entry name" value="Ni_insertion"/>
</dbReference>
<dbReference type="Proteomes" id="UP000001556">
    <property type="component" value="Chromosome"/>
</dbReference>
<sequence>MRVAYLDCFAGISGDMFLGALVDLGVELPELKQELLKLGVENFDMIARKVTRKGISGVKVDVKVTGDQPHRHLDDIVNLLSNSELEDTIKQDAQEIFGMLATAEGKIHGCPPEKVHFHEVGAVDAIVDIVGTLVGLKKLGIEAVYCSPLNVGRGTVKCAHGIMPVPAPATAELLVNVPLYTAGPAIELVTPTGAVLAKYLAKEFGLLPAMTLKAVGYGAGDRETDIPNLLRIMLGERDHHIFTFSHWQQPHEHSHNHGHGQSHSHSHQ</sequence>
<dbReference type="Pfam" id="PF01969">
    <property type="entry name" value="Ni_insertion"/>
    <property type="match status" value="1"/>
</dbReference>
<evidence type="ECO:0000256" key="2">
    <source>
        <dbReference type="ARBA" id="ARBA00023239"/>
    </source>
</evidence>
<dbReference type="PANTHER" id="PTHR36566">
    <property type="entry name" value="NICKEL INSERTION PROTEIN-RELATED"/>
    <property type="match status" value="1"/>
</dbReference>
<organism evidence="4 5">
    <name type="scientific">Desulforamulus reducens (strain ATCC BAA-1160 / DSM 100696 / MI-1)</name>
    <name type="common">Desulfotomaculum reducens</name>
    <dbReference type="NCBI Taxonomy" id="349161"/>
    <lineage>
        <taxon>Bacteria</taxon>
        <taxon>Bacillati</taxon>
        <taxon>Bacillota</taxon>
        <taxon>Clostridia</taxon>
        <taxon>Eubacteriales</taxon>
        <taxon>Peptococcaceae</taxon>
        <taxon>Desulforamulus</taxon>
    </lineage>
</organism>
<protein>
    <recommendedName>
        <fullName evidence="6">TIGR00299 family protein</fullName>
    </recommendedName>
</protein>
<keyword evidence="5" id="KW-1185">Reference proteome</keyword>
<dbReference type="eggNOG" id="COG1641">
    <property type="taxonomic scope" value="Bacteria"/>
</dbReference>
<dbReference type="AlphaFoldDB" id="A4J0U6"/>
<keyword evidence="2" id="KW-0456">Lyase</keyword>
<feature type="compositionally biased region" description="Basic residues" evidence="3">
    <location>
        <begin position="256"/>
        <end position="268"/>
    </location>
</feature>
<evidence type="ECO:0000313" key="4">
    <source>
        <dbReference type="EMBL" id="ABO48699.1"/>
    </source>
</evidence>
<dbReference type="OrthoDB" id="9765625at2"/>
<feature type="region of interest" description="Disordered" evidence="3">
    <location>
        <begin position="248"/>
        <end position="268"/>
    </location>
</feature>
<reference evidence="4 5" key="1">
    <citation type="submission" date="2007-03" db="EMBL/GenBank/DDBJ databases">
        <title>Complete sequence of Desulfotomaculum reducens MI-1.</title>
        <authorList>
            <consortium name="US DOE Joint Genome Institute"/>
            <person name="Copeland A."/>
            <person name="Lucas S."/>
            <person name="Lapidus A."/>
            <person name="Barry K."/>
            <person name="Detter J.C."/>
            <person name="Glavina del Rio T."/>
            <person name="Hammon N."/>
            <person name="Israni S."/>
            <person name="Dalin E."/>
            <person name="Tice H."/>
            <person name="Pitluck S."/>
            <person name="Sims D."/>
            <person name="Brettin T."/>
            <person name="Bruce D."/>
            <person name="Han C."/>
            <person name="Tapia R."/>
            <person name="Schmutz J."/>
            <person name="Larimer F."/>
            <person name="Land M."/>
            <person name="Hauser L."/>
            <person name="Kyrpides N."/>
            <person name="Kim E."/>
            <person name="Tebo B.M."/>
            <person name="Richardson P."/>
        </authorList>
    </citation>
    <scope>NUCLEOTIDE SEQUENCE [LARGE SCALE GENOMIC DNA]</scope>
    <source>
        <strain evidence="4 5">MI-1</strain>
    </source>
</reference>
<evidence type="ECO:0000313" key="5">
    <source>
        <dbReference type="Proteomes" id="UP000001556"/>
    </source>
</evidence>
<dbReference type="STRING" id="349161.Dred_0150"/>
<gene>
    <name evidence="4" type="ordered locus">Dred_0150</name>
</gene>